<keyword evidence="3" id="KW-1185">Reference proteome</keyword>
<dbReference type="PANTHER" id="PTHR12149:SF8">
    <property type="entry name" value="PROTEIN-RIBULOSAMINE 3-KINASE"/>
    <property type="match status" value="1"/>
</dbReference>
<comment type="caution">
    <text evidence="2">The sequence shown here is derived from an EMBL/GenBank/DDBJ whole genome shotgun (WGS) entry which is preliminary data.</text>
</comment>
<dbReference type="Pfam" id="PF03881">
    <property type="entry name" value="Fructosamin_kin"/>
    <property type="match status" value="1"/>
</dbReference>
<dbReference type="AlphaFoldDB" id="A0A1H9WFV8"/>
<dbReference type="RefSeq" id="WP_245729853.1">
    <property type="nucleotide sequence ID" value="NZ_FOGV01000034.1"/>
</dbReference>
<dbReference type="InterPro" id="IPR011009">
    <property type="entry name" value="Kinase-like_dom_sf"/>
</dbReference>
<dbReference type="SUPFAM" id="SSF56112">
    <property type="entry name" value="Protein kinase-like (PK-like)"/>
    <property type="match status" value="1"/>
</dbReference>
<dbReference type="PANTHER" id="PTHR12149">
    <property type="entry name" value="FRUCTOSAMINE 3 KINASE-RELATED PROTEIN"/>
    <property type="match status" value="1"/>
</dbReference>
<evidence type="ECO:0000313" key="3">
    <source>
        <dbReference type="Proteomes" id="UP000199318"/>
    </source>
</evidence>
<dbReference type="Gene3D" id="3.30.200.20">
    <property type="entry name" value="Phosphorylase Kinase, domain 1"/>
    <property type="match status" value="1"/>
</dbReference>
<proteinExistence type="inferred from homology"/>
<dbReference type="STRING" id="1464123.SAMN05444126_13418"/>
<evidence type="ECO:0000313" key="2">
    <source>
        <dbReference type="EMBL" id="SES32715.1"/>
    </source>
</evidence>
<gene>
    <name evidence="2" type="ORF">SAMN05444126_13418</name>
</gene>
<protein>
    <submittedName>
        <fullName evidence="2">Fructosamine-3-kinase</fullName>
    </submittedName>
</protein>
<keyword evidence="1" id="KW-0418">Kinase</keyword>
<name>A0A1H9WFV8_9BACI</name>
<reference evidence="3" key="1">
    <citation type="submission" date="2016-10" db="EMBL/GenBank/DDBJ databases">
        <authorList>
            <person name="de Groot N.N."/>
        </authorList>
    </citation>
    <scope>NUCLEOTIDE SEQUENCE [LARGE SCALE GENOMIC DNA]</scope>
    <source>
        <strain evidence="3">10nlg</strain>
    </source>
</reference>
<dbReference type="Proteomes" id="UP000199318">
    <property type="component" value="Unassembled WGS sequence"/>
</dbReference>
<comment type="similarity">
    <text evidence="1">Belongs to the fructosamine kinase family.</text>
</comment>
<accession>A0A1H9WFV8</accession>
<dbReference type="Gene3D" id="3.90.1200.10">
    <property type="match status" value="1"/>
</dbReference>
<evidence type="ECO:0000256" key="1">
    <source>
        <dbReference type="PIRNR" id="PIRNR006221"/>
    </source>
</evidence>
<organism evidence="2 3">
    <name type="scientific">Salisediminibacterium halotolerans</name>
    <dbReference type="NCBI Taxonomy" id="517425"/>
    <lineage>
        <taxon>Bacteria</taxon>
        <taxon>Bacillati</taxon>
        <taxon>Bacillota</taxon>
        <taxon>Bacilli</taxon>
        <taxon>Bacillales</taxon>
        <taxon>Bacillaceae</taxon>
        <taxon>Salisediminibacterium</taxon>
    </lineage>
</organism>
<dbReference type="InterPro" id="IPR016477">
    <property type="entry name" value="Fructo-/Ketosamine-3-kinase"/>
</dbReference>
<dbReference type="EMBL" id="FOGV01000034">
    <property type="protein sequence ID" value="SES32715.1"/>
    <property type="molecule type" value="Genomic_DNA"/>
</dbReference>
<dbReference type="GO" id="GO:0016301">
    <property type="term" value="F:kinase activity"/>
    <property type="evidence" value="ECO:0007669"/>
    <property type="project" value="UniProtKB-UniRule"/>
</dbReference>
<sequence>MRIIEEALAQIGIDEEFETYERLGGGDINEAYRLNTSEGSYFLKLKKKAPEAFFEAEKQGLDALINQAGVHAPKPLGLYRSDSSGYAGLLLEWIETDKTPARQADLGYETAKLHRTGAGYYGYTSDTYIGELPQPNGAFSSWLEYYRDRRIGKQAELAKNRGLLPVKRAERLTKLREQLERWIPAEPHASLLHGDLWGGNWLAGPGGQPYFIDPSVLYGDRELDIAFSKLFGGFSAEFYSAYQADFPLAYNWKEREPLYQLFYLLVHLNMFGEVYGKSVDRILKHYIG</sequence>
<dbReference type="PIRSF" id="PIRSF006221">
    <property type="entry name" value="Ketosamine-3-kinase"/>
    <property type="match status" value="1"/>
</dbReference>
<keyword evidence="1" id="KW-0808">Transferase</keyword>